<proteinExistence type="predicted"/>
<evidence type="ECO:0000256" key="1">
    <source>
        <dbReference type="SAM" id="Phobius"/>
    </source>
</evidence>
<dbReference type="KEGG" id="snh:120044187"/>
<dbReference type="AlphaFoldDB" id="A0A8U0QHU8"/>
<keyword evidence="2" id="KW-1185">Reference proteome</keyword>
<keyword evidence="1" id="KW-0472">Membrane</keyword>
<protein>
    <submittedName>
        <fullName evidence="3">O-acyltransferase like protein</fullName>
    </submittedName>
</protein>
<keyword evidence="1" id="KW-0812">Transmembrane</keyword>
<reference evidence="3" key="1">
    <citation type="submission" date="2025-08" db="UniProtKB">
        <authorList>
            <consortium name="RefSeq"/>
        </authorList>
    </citation>
    <scope>IDENTIFICATION</scope>
    <source>
        <tissue evidence="3">White muscle</tissue>
    </source>
</reference>
<name>A0A8U0QHU8_SALNM</name>
<dbReference type="GeneID" id="120044187"/>
<dbReference type="CTD" id="319888"/>
<dbReference type="InterPro" id="IPR052728">
    <property type="entry name" value="O2_lipid_transport_reg"/>
</dbReference>
<feature type="transmembrane region" description="Helical" evidence="1">
    <location>
        <begin position="96"/>
        <end position="119"/>
    </location>
</feature>
<evidence type="ECO:0000313" key="2">
    <source>
        <dbReference type="Proteomes" id="UP000808372"/>
    </source>
</evidence>
<gene>
    <name evidence="3" type="primary">oacyl</name>
</gene>
<keyword evidence="1" id="KW-1133">Transmembrane helix</keyword>
<dbReference type="Proteomes" id="UP000808372">
    <property type="component" value="Chromosome 3"/>
</dbReference>
<dbReference type="OrthoDB" id="118951at2759"/>
<feature type="transmembrane region" description="Helical" evidence="1">
    <location>
        <begin position="32"/>
        <end position="52"/>
    </location>
</feature>
<dbReference type="RefSeq" id="XP_038844706.1">
    <property type="nucleotide sequence ID" value="XM_038988778.1"/>
</dbReference>
<dbReference type="PANTHER" id="PTHR11161">
    <property type="entry name" value="O-ACYLTRANSFERASE"/>
    <property type="match status" value="1"/>
</dbReference>
<organism evidence="2 3">
    <name type="scientific">Salvelinus namaycush</name>
    <name type="common">Lake trout</name>
    <name type="synonym">Salmo namaycush</name>
    <dbReference type="NCBI Taxonomy" id="8040"/>
    <lineage>
        <taxon>Eukaryota</taxon>
        <taxon>Metazoa</taxon>
        <taxon>Chordata</taxon>
        <taxon>Craniata</taxon>
        <taxon>Vertebrata</taxon>
        <taxon>Euteleostomi</taxon>
        <taxon>Actinopterygii</taxon>
        <taxon>Neopterygii</taxon>
        <taxon>Teleostei</taxon>
        <taxon>Protacanthopterygii</taxon>
        <taxon>Salmoniformes</taxon>
        <taxon>Salmonidae</taxon>
        <taxon>Salmoninae</taxon>
        <taxon>Salvelinus</taxon>
    </lineage>
</organism>
<feature type="transmembrane region" description="Helical" evidence="1">
    <location>
        <begin position="64"/>
        <end position="84"/>
    </location>
</feature>
<evidence type="ECO:0000313" key="3">
    <source>
        <dbReference type="RefSeq" id="XP_038844706.1"/>
    </source>
</evidence>
<dbReference type="PANTHER" id="PTHR11161:SF0">
    <property type="entry name" value="O-ACYLTRANSFERASE LIKE PROTEIN"/>
    <property type="match status" value="1"/>
</dbReference>
<accession>A0A8U0QHU8</accession>
<sequence length="131" mass="14707">MAILVGLAYVLRDVPPQPSAPHALYQGIHRSLWALAVAWIILACEEGYGGFVDNLLSLNLWVPLSNISFACYLIHPVLIILYNGKQETPIHYTDMNFFYLFLGHMILTVVIGYVLTVLVEKPYLFLKGSKA</sequence>